<sequence length="131" mass="14966">VQRKIPPRNHTKPTIPMAALPLLRWGASSLHAHFSPTPPRRLFSALRQPPAAGRYEPGSRVMLKGMDYPELEKWVQSQGFRPGQAMMLWKCLYGNNVWAHCHDELAGRFEFFFSSRELSSALEKCGAWCEI</sequence>
<reference evidence="2" key="1">
    <citation type="journal article" date="2014" name="Science">
        <title>Ancient hybridizations among the ancestral genomes of bread wheat.</title>
        <authorList>
            <consortium name="International Wheat Genome Sequencing Consortium,"/>
            <person name="Marcussen T."/>
            <person name="Sandve S.R."/>
            <person name="Heier L."/>
            <person name="Spannagl M."/>
            <person name="Pfeifer M."/>
            <person name="Jakobsen K.S."/>
            <person name="Wulff B.B."/>
            <person name="Steuernagel B."/>
            <person name="Mayer K.F."/>
            <person name="Olsen O.A."/>
        </authorList>
    </citation>
    <scope>NUCLEOTIDE SEQUENCE [LARGE SCALE GENOMIC DNA]</scope>
    <source>
        <strain evidence="2">cv. AL8/78</strain>
    </source>
</reference>
<organism evidence="1 2">
    <name type="scientific">Aegilops tauschii subsp. strangulata</name>
    <name type="common">Goatgrass</name>
    <dbReference type="NCBI Taxonomy" id="200361"/>
    <lineage>
        <taxon>Eukaryota</taxon>
        <taxon>Viridiplantae</taxon>
        <taxon>Streptophyta</taxon>
        <taxon>Embryophyta</taxon>
        <taxon>Tracheophyta</taxon>
        <taxon>Spermatophyta</taxon>
        <taxon>Magnoliopsida</taxon>
        <taxon>Liliopsida</taxon>
        <taxon>Poales</taxon>
        <taxon>Poaceae</taxon>
        <taxon>BOP clade</taxon>
        <taxon>Pooideae</taxon>
        <taxon>Triticodae</taxon>
        <taxon>Triticeae</taxon>
        <taxon>Triticinae</taxon>
        <taxon>Aegilops</taxon>
    </lineage>
</organism>
<reference evidence="2" key="2">
    <citation type="journal article" date="2017" name="Nat. Plants">
        <title>The Aegilops tauschii genome reveals multiple impacts of transposons.</title>
        <authorList>
            <person name="Zhao G."/>
            <person name="Zou C."/>
            <person name="Li K."/>
            <person name="Wang K."/>
            <person name="Li T."/>
            <person name="Gao L."/>
            <person name="Zhang X."/>
            <person name="Wang H."/>
            <person name="Yang Z."/>
            <person name="Liu X."/>
            <person name="Jiang W."/>
            <person name="Mao L."/>
            <person name="Kong X."/>
            <person name="Jiao Y."/>
            <person name="Jia J."/>
        </authorList>
    </citation>
    <scope>NUCLEOTIDE SEQUENCE [LARGE SCALE GENOMIC DNA]</scope>
    <source>
        <strain evidence="2">cv. AL8/78</strain>
    </source>
</reference>
<name>A0A453F3V7_AEGTS</name>
<evidence type="ECO:0000313" key="1">
    <source>
        <dbReference type="EnsemblPlants" id="AET3Gv20564800.30"/>
    </source>
</evidence>
<dbReference type="Proteomes" id="UP000015105">
    <property type="component" value="Chromosome 3D"/>
</dbReference>
<evidence type="ECO:0000313" key="2">
    <source>
        <dbReference type="Proteomes" id="UP000015105"/>
    </source>
</evidence>
<reference evidence="1" key="4">
    <citation type="submission" date="2019-03" db="UniProtKB">
        <authorList>
            <consortium name="EnsemblPlants"/>
        </authorList>
    </citation>
    <scope>IDENTIFICATION</scope>
</reference>
<protein>
    <submittedName>
        <fullName evidence="1">Uncharacterized protein</fullName>
    </submittedName>
</protein>
<dbReference type="EnsemblPlants" id="AET3Gv20564800.30">
    <property type="protein sequence ID" value="AET3Gv20564800.30"/>
    <property type="gene ID" value="AET3Gv20564800"/>
</dbReference>
<reference evidence="1" key="5">
    <citation type="journal article" date="2021" name="G3 (Bethesda)">
        <title>Aegilops tauschii genome assembly Aet v5.0 features greater sequence contiguity and improved annotation.</title>
        <authorList>
            <person name="Wang L."/>
            <person name="Zhu T."/>
            <person name="Rodriguez J.C."/>
            <person name="Deal K.R."/>
            <person name="Dubcovsky J."/>
            <person name="McGuire P.E."/>
            <person name="Lux T."/>
            <person name="Spannagl M."/>
            <person name="Mayer K.F.X."/>
            <person name="Baldrich P."/>
            <person name="Meyers B.C."/>
            <person name="Huo N."/>
            <person name="Gu Y.Q."/>
            <person name="Zhou H."/>
            <person name="Devos K.M."/>
            <person name="Bennetzen J.L."/>
            <person name="Unver T."/>
            <person name="Budak H."/>
            <person name="Gulick P.J."/>
            <person name="Galiba G."/>
            <person name="Kalapos B."/>
            <person name="Nelson D.R."/>
            <person name="Li P."/>
            <person name="You F.M."/>
            <person name="Luo M.C."/>
            <person name="Dvorak J."/>
        </authorList>
    </citation>
    <scope>NUCLEOTIDE SEQUENCE [LARGE SCALE GENOMIC DNA]</scope>
    <source>
        <strain evidence="1">cv. AL8/78</strain>
    </source>
</reference>
<reference evidence="1" key="3">
    <citation type="journal article" date="2017" name="Nature">
        <title>Genome sequence of the progenitor of the wheat D genome Aegilops tauschii.</title>
        <authorList>
            <person name="Luo M.C."/>
            <person name="Gu Y.Q."/>
            <person name="Puiu D."/>
            <person name="Wang H."/>
            <person name="Twardziok S.O."/>
            <person name="Deal K.R."/>
            <person name="Huo N."/>
            <person name="Zhu T."/>
            <person name="Wang L."/>
            <person name="Wang Y."/>
            <person name="McGuire P.E."/>
            <person name="Liu S."/>
            <person name="Long H."/>
            <person name="Ramasamy R.K."/>
            <person name="Rodriguez J.C."/>
            <person name="Van S.L."/>
            <person name="Yuan L."/>
            <person name="Wang Z."/>
            <person name="Xia Z."/>
            <person name="Xiao L."/>
            <person name="Anderson O.D."/>
            <person name="Ouyang S."/>
            <person name="Liang Y."/>
            <person name="Zimin A.V."/>
            <person name="Pertea G."/>
            <person name="Qi P."/>
            <person name="Bennetzen J.L."/>
            <person name="Dai X."/>
            <person name="Dawson M.W."/>
            <person name="Muller H.G."/>
            <person name="Kugler K."/>
            <person name="Rivarola-Duarte L."/>
            <person name="Spannagl M."/>
            <person name="Mayer K.F.X."/>
            <person name="Lu F.H."/>
            <person name="Bevan M.W."/>
            <person name="Leroy P."/>
            <person name="Li P."/>
            <person name="You F.M."/>
            <person name="Sun Q."/>
            <person name="Liu Z."/>
            <person name="Lyons E."/>
            <person name="Wicker T."/>
            <person name="Salzberg S.L."/>
            <person name="Devos K.M."/>
            <person name="Dvorak J."/>
        </authorList>
    </citation>
    <scope>NUCLEOTIDE SEQUENCE [LARGE SCALE GENOMIC DNA]</scope>
    <source>
        <strain evidence="1">cv. AL8/78</strain>
    </source>
</reference>
<dbReference type="AlphaFoldDB" id="A0A453F3V7"/>
<keyword evidence="2" id="KW-1185">Reference proteome</keyword>
<proteinExistence type="predicted"/>
<dbReference type="Gramene" id="AET3Gv20564800.30">
    <property type="protein sequence ID" value="AET3Gv20564800.30"/>
    <property type="gene ID" value="AET3Gv20564800"/>
</dbReference>
<accession>A0A453F3V7</accession>